<dbReference type="PANTHER" id="PTHR24045:SF0">
    <property type="entry name" value="N-ACETYLGLUCOSAMINE-1-PHOSPHOTRANSFERASE SUBUNITS ALPHA_BETA"/>
    <property type="match status" value="1"/>
</dbReference>
<evidence type="ECO:0000313" key="6">
    <source>
        <dbReference type="EMBL" id="CUG67001.1"/>
    </source>
</evidence>
<organism evidence="6 7">
    <name type="scientific">Bodo saltans</name>
    <name type="common">Flagellated protozoan</name>
    <dbReference type="NCBI Taxonomy" id="75058"/>
    <lineage>
        <taxon>Eukaryota</taxon>
        <taxon>Discoba</taxon>
        <taxon>Euglenozoa</taxon>
        <taxon>Kinetoplastea</taxon>
        <taxon>Metakinetoplastina</taxon>
        <taxon>Eubodonida</taxon>
        <taxon>Bodonidae</taxon>
        <taxon>Bodo</taxon>
    </lineage>
</organism>
<dbReference type="InterPro" id="IPR047141">
    <property type="entry name" value="Stealth"/>
</dbReference>
<dbReference type="Pfam" id="PF11380">
    <property type="entry name" value="Stealth_CR2"/>
    <property type="match status" value="1"/>
</dbReference>
<evidence type="ECO:0000313" key="7">
    <source>
        <dbReference type="Proteomes" id="UP000051952"/>
    </source>
</evidence>
<evidence type="ECO:0000256" key="2">
    <source>
        <dbReference type="ARBA" id="ARBA00022679"/>
    </source>
</evidence>
<reference evidence="7" key="1">
    <citation type="submission" date="2015-09" db="EMBL/GenBank/DDBJ databases">
        <authorList>
            <consortium name="Pathogen Informatics"/>
        </authorList>
    </citation>
    <scope>NUCLEOTIDE SEQUENCE [LARGE SCALE GENOMIC DNA]</scope>
    <source>
        <strain evidence="7">Lake Konstanz</strain>
    </source>
</reference>
<feature type="region of interest" description="Disordered" evidence="3">
    <location>
        <begin position="197"/>
        <end position="237"/>
    </location>
</feature>
<evidence type="ECO:0000259" key="5">
    <source>
        <dbReference type="Pfam" id="PF11380"/>
    </source>
</evidence>
<evidence type="ECO:0000256" key="4">
    <source>
        <dbReference type="SAM" id="Phobius"/>
    </source>
</evidence>
<feature type="region of interest" description="Disordered" evidence="3">
    <location>
        <begin position="446"/>
        <end position="475"/>
    </location>
</feature>
<dbReference type="InterPro" id="IPR021520">
    <property type="entry name" value="Stealth_CR2"/>
</dbReference>
<feature type="transmembrane region" description="Helical" evidence="4">
    <location>
        <begin position="280"/>
        <end position="300"/>
    </location>
</feature>
<evidence type="ECO:0000256" key="1">
    <source>
        <dbReference type="ARBA" id="ARBA00007583"/>
    </source>
</evidence>
<gene>
    <name evidence="6" type="ORF">BSAL_82835</name>
</gene>
<feature type="compositionally biased region" description="Polar residues" evidence="3">
    <location>
        <begin position="373"/>
        <end position="384"/>
    </location>
</feature>
<feature type="region of interest" description="Disordered" evidence="3">
    <location>
        <begin position="683"/>
        <end position="733"/>
    </location>
</feature>
<name>A0A0S4IZI1_BODSA</name>
<accession>A0A0S4IZI1</accession>
<keyword evidence="2" id="KW-0808">Transferase</keyword>
<dbReference type="GO" id="GO:0005794">
    <property type="term" value="C:Golgi apparatus"/>
    <property type="evidence" value="ECO:0007669"/>
    <property type="project" value="TreeGrafter"/>
</dbReference>
<proteinExistence type="inferred from homology"/>
<dbReference type="AlphaFoldDB" id="A0A0S4IZI1"/>
<dbReference type="Proteomes" id="UP000051952">
    <property type="component" value="Unassembled WGS sequence"/>
</dbReference>
<protein>
    <submittedName>
        <fullName evidence="6">Transmembrane protein, putative</fullName>
    </submittedName>
</protein>
<keyword evidence="7" id="KW-1185">Reference proteome</keyword>
<feature type="compositionally biased region" description="Low complexity" evidence="3">
    <location>
        <begin position="223"/>
        <end position="232"/>
    </location>
</feature>
<keyword evidence="4" id="KW-1133">Transmembrane helix</keyword>
<feature type="domain" description="Stealth protein CR2 conserved region 2" evidence="5">
    <location>
        <begin position="733"/>
        <end position="795"/>
    </location>
</feature>
<feature type="compositionally biased region" description="Polar residues" evidence="3">
    <location>
        <begin position="452"/>
        <end position="466"/>
    </location>
</feature>
<dbReference type="EMBL" id="CYKH01000927">
    <property type="protein sequence ID" value="CUG67001.1"/>
    <property type="molecule type" value="Genomic_DNA"/>
</dbReference>
<dbReference type="VEuPathDB" id="TriTrypDB:BSAL_82835"/>
<keyword evidence="4 6" id="KW-0812">Transmembrane</keyword>
<feature type="region of interest" description="Disordered" evidence="3">
    <location>
        <begin position="311"/>
        <end position="395"/>
    </location>
</feature>
<dbReference type="GO" id="GO:0016772">
    <property type="term" value="F:transferase activity, transferring phosphorus-containing groups"/>
    <property type="evidence" value="ECO:0007669"/>
    <property type="project" value="InterPro"/>
</dbReference>
<feature type="compositionally biased region" description="Polar residues" evidence="3">
    <location>
        <begin position="713"/>
        <end position="730"/>
    </location>
</feature>
<evidence type="ECO:0000256" key="3">
    <source>
        <dbReference type="SAM" id="MobiDB-lite"/>
    </source>
</evidence>
<dbReference type="OrthoDB" id="263283at2759"/>
<keyword evidence="4" id="KW-0472">Membrane</keyword>
<dbReference type="PANTHER" id="PTHR24045">
    <property type="match status" value="1"/>
</dbReference>
<comment type="similarity">
    <text evidence="1">Belongs to the stealth family.</text>
</comment>
<sequence>MLTFDSSTLAADVPSAAALTALHRALHESCRRSYRWSSTPHGDAADHLKVCLLRRVITLLRRAGHALVASDDTTKHMTRSQHTATLAAVVSSAIRPSALRDVEEFKMLMWDSLSVVFNNDQALADVVISLAKDNVALEDLVHDSLIDLNSIGGNTPPGAYDFDLMDEGVPTTASSSSSSRHSRQRVAFVPQVISPDSSLNSSAIHHATTGHHHHHQNAINERSSSQLSSGGSKLHRSGIMNTTMVNSSNRGKISPTHSHLNQSDSLFSSSSLAKLWSRQTLLLVLFVIIAISLITSFQAWRELKRGEAAGTFSPRGAKKHYRGGGHTSNEHEASIAGESQSPRPYQRLHRRDAMSDDASLDIERPAQRPLPAITTTTTANARPSRSSRQKRNSEVLDTLRQREQELLASMHAEQAAAQRQMTLEAEEPPRALPIVIPPIDIASQLSAPKAQPTRTSPCGSDSTKNPSGLPGRSYDPVDSITALSFDLTDDELATIAKLEASKTATRHTFIRDIVARAMDADPRSDASSYHSFFSDRSAKMEMVDVHDQLAAIPATDDAAAPSSSSASDEMVLLRRRNAGAACPAVQPALVDAVYTYVNPNSASHQSAVRESCRARGRECSDHRFRDFNELMYSLRTVHHRGGMSGGGPAGEQSAGRFVGNVFVVVADRDQIPGWLHHEHVGNLHNVAAPPQSPPRPPSDGRIMRHDVTRRKTASATDGSKNSTSSASPRTSGRVFSVTHKEIFPPEVHDAALPNFNSFAIETNLHRIPGVGRFFVYFNNDMLWGRKVSYFDYFRPISHARQQYRIETTVEGQCLAEHFRSDSVTSIGAEEPSKTLSAPLARRAVVFMEPIHYFDRSDELADRRMTPKYSPLPPSYDIYARRHYGRGVTRNRRGQIIVQAQIAPIVEPPPQTQTKFEASLVSNNANNASCAFNPVKTDSIFRLTMKTPHSGDTQHKTTNYNRKLVFTNYGLPPSHSFAHYPGIYDRWVLSRMLEDEVKDEAATTRAARFRTQDSIWTTMVYPYVAFAHRRAVDRKLVGQRLKLWTRETKYETLSNDVSRLGPLMDPNFGLLPEAYQGDMWLSQAAANAAKLRPLSIGGHNAVVREKLRDWLVTMEGKNEALYHFCMMTSGGMVSMYHGELQQKMKLFVTVNDDLSIVNPYSADAVTSLLQLISGGSPSAPWERHR</sequence>